<keyword evidence="3 7" id="KW-0698">rRNA processing</keyword>
<evidence type="ECO:0000313" key="9">
    <source>
        <dbReference type="EMBL" id="ANB11880.1"/>
    </source>
</evidence>
<feature type="compositionally biased region" description="Basic residues" evidence="8">
    <location>
        <begin position="546"/>
        <end position="559"/>
    </location>
</feature>
<dbReference type="GO" id="GO:0000472">
    <property type="term" value="P:endonucleolytic cleavage to generate mature 5'-end of SSU-rRNA from (SSU-rRNA, 5.8S rRNA, LSU-rRNA)"/>
    <property type="evidence" value="ECO:0007669"/>
    <property type="project" value="EnsemblFungi"/>
</dbReference>
<dbReference type="AlphaFoldDB" id="A0A167CM85"/>
<accession>A0A167CM85</accession>
<feature type="compositionally biased region" description="Acidic residues" evidence="8">
    <location>
        <begin position="297"/>
        <end position="306"/>
    </location>
</feature>
<feature type="compositionally biased region" description="Acidic residues" evidence="8">
    <location>
        <begin position="138"/>
        <end position="155"/>
    </location>
</feature>
<feature type="compositionally biased region" description="Acidic residues" evidence="8">
    <location>
        <begin position="210"/>
        <end position="219"/>
    </location>
</feature>
<dbReference type="EMBL" id="CP014501">
    <property type="protein sequence ID" value="ANB11880.1"/>
    <property type="molecule type" value="Genomic_DNA"/>
</dbReference>
<feature type="compositionally biased region" description="Basic and acidic residues" evidence="8">
    <location>
        <begin position="593"/>
        <end position="602"/>
    </location>
</feature>
<sequence>MSAGLVELLNRSPQNLLVPSDDLKAAAFKAVKESLDPIASDYSIFDQLHTEGLDAEQIWAQARMVVDGAIEKLLGDVMSRKRKREDDGMSDEELDSELDEDIEQSGDEESDEGFADIRERQDLEDDEDSDLDVKELDGYEEVDEDEEEEEDDDEQTLVGEDGFSGDEDGSEEENEEDKDENVLSKPKSELDEGLFRLADFQQQILALEKDDQEDEEEDINYFADAKDQDSESDADMQYDDFFAPAPKILTGSADQEEDEEDEESDYDEDEEFTGLDTEAGSKDIDSAMKNARRELFADDDEEEEEGGPSTEKLSTFEKQQLEIMKQIKQLEEENVAEKSWAVRGEVKAKDRPLDSLIETDLDFERNAKPVPVITQEVTESLEDMIRRRIKNEQFDDIPRRLPDTLPEFQKAKLVEVQETKSQKSLAELYEDDYVKEHNPDSYKDAESEQLKGAHKEIEDMYTSLSRKLDALCSWNYTPKAPKAAISIVSNVAAISMEEAQPLAMATESMLAPQEVYQPGATSKREVVGANGLPVAKAEMSREERKREKRHQKAKRAKHFKEKEAKENSKAQKEGSKSNIMDTLKKGNVTVIGKKGEKRDLSGKLVKEKGKVESANLKL</sequence>
<feature type="compositionally biased region" description="Acidic residues" evidence="8">
    <location>
        <begin position="88"/>
        <end position="114"/>
    </location>
</feature>
<dbReference type="GeneID" id="30032809"/>
<dbReference type="Proteomes" id="UP000189580">
    <property type="component" value="Chromosome a"/>
</dbReference>
<dbReference type="InterPro" id="IPR012173">
    <property type="entry name" value="Mpp10"/>
</dbReference>
<comment type="similarity">
    <text evidence="6 7">Belongs to the MPP10 family.</text>
</comment>
<evidence type="ECO:0000256" key="2">
    <source>
        <dbReference type="ARBA" id="ARBA00022517"/>
    </source>
</evidence>
<keyword evidence="4 7" id="KW-0539">Nucleus</keyword>
<feature type="compositionally biased region" description="Basic and acidic residues" evidence="8">
    <location>
        <begin position="180"/>
        <end position="190"/>
    </location>
</feature>
<dbReference type="RefSeq" id="XP_018734357.1">
    <property type="nucleotide sequence ID" value="XM_018877900.1"/>
</dbReference>
<feature type="region of interest" description="Disordered" evidence="8">
    <location>
        <begin position="206"/>
        <end position="317"/>
    </location>
</feature>
<proteinExistence type="inferred from homology"/>
<gene>
    <name evidence="9" type="primary">MPP10</name>
    <name evidence="9" type="ORF">AWJ20_105</name>
</gene>
<feature type="region of interest" description="Disordered" evidence="8">
    <location>
        <begin position="79"/>
        <end position="190"/>
    </location>
</feature>
<comment type="subcellular location">
    <subcellularLocation>
        <location evidence="1 7">Nucleus</location>
        <location evidence="1 7">Nucleolus</location>
    </subcellularLocation>
</comment>
<dbReference type="GO" id="GO:0005732">
    <property type="term" value="C:sno(s)RNA-containing ribonucleoprotein complex"/>
    <property type="evidence" value="ECO:0007669"/>
    <property type="project" value="UniProtKB-UniRule"/>
</dbReference>
<dbReference type="GO" id="GO:0000447">
    <property type="term" value="P:endonucleolytic cleavage in ITS1 to separate SSU-rRNA from 5.8S rRNA and LSU-rRNA from tricistronic rRNA transcript (SSU-rRNA, 5.8S rRNA, LSU-rRNA)"/>
    <property type="evidence" value="ECO:0007669"/>
    <property type="project" value="EnsemblFungi"/>
</dbReference>
<name>A0A167CM85_9ASCO</name>
<comment type="function">
    <text evidence="7">Involved in nucleolar processing of pre-18S ribosomal RNA.</text>
</comment>
<evidence type="ECO:0000256" key="5">
    <source>
        <dbReference type="ARBA" id="ARBA00023274"/>
    </source>
</evidence>
<evidence type="ECO:0000256" key="1">
    <source>
        <dbReference type="ARBA" id="ARBA00004604"/>
    </source>
</evidence>
<reference evidence="9 10" key="1">
    <citation type="submission" date="2016-02" db="EMBL/GenBank/DDBJ databases">
        <title>Complete genome sequence and transcriptome regulation of the pentose utilising yeast Sugiyamaella lignohabitans.</title>
        <authorList>
            <person name="Bellasio M."/>
            <person name="Peymann A."/>
            <person name="Valli M."/>
            <person name="Sipitzky M."/>
            <person name="Graf A."/>
            <person name="Sauer M."/>
            <person name="Marx H."/>
            <person name="Mattanovich D."/>
        </authorList>
    </citation>
    <scope>NUCLEOTIDE SEQUENCE [LARGE SCALE GENOMIC DNA]</scope>
    <source>
        <strain evidence="9 10">CBS 10342</strain>
    </source>
</reference>
<feature type="compositionally biased region" description="Basic and acidic residues" evidence="8">
    <location>
        <begin position="560"/>
        <end position="575"/>
    </location>
</feature>
<dbReference type="PANTHER" id="PTHR17039">
    <property type="entry name" value="U3 SMALL NUCLEOLAR RIBONUCLEOPROTEIN PROTEIN MPP10"/>
    <property type="match status" value="1"/>
</dbReference>
<protein>
    <recommendedName>
        <fullName evidence="7">U3 small nucleolar ribonucleoprotein protein MPP10</fullName>
    </recommendedName>
</protein>
<dbReference type="KEGG" id="slb:AWJ20_105"/>
<evidence type="ECO:0000256" key="6">
    <source>
        <dbReference type="ARBA" id="ARBA00029455"/>
    </source>
</evidence>
<dbReference type="OrthoDB" id="445326at2759"/>
<dbReference type="GO" id="GO:0000480">
    <property type="term" value="P:endonucleolytic cleavage in 5'-ETS of tricistronic rRNA transcript (SSU-rRNA, 5.8S rRNA, LSU-rRNA)"/>
    <property type="evidence" value="ECO:0007669"/>
    <property type="project" value="EnsemblFungi"/>
</dbReference>
<evidence type="ECO:0000256" key="4">
    <source>
        <dbReference type="ARBA" id="ARBA00023242"/>
    </source>
</evidence>
<keyword evidence="5 7" id="KW-0687">Ribonucleoprotein</keyword>
<organism evidence="9 10">
    <name type="scientific">Sugiyamaella lignohabitans</name>
    <dbReference type="NCBI Taxonomy" id="796027"/>
    <lineage>
        <taxon>Eukaryota</taxon>
        <taxon>Fungi</taxon>
        <taxon>Dikarya</taxon>
        <taxon>Ascomycota</taxon>
        <taxon>Saccharomycotina</taxon>
        <taxon>Dipodascomycetes</taxon>
        <taxon>Dipodascales</taxon>
        <taxon>Trichomonascaceae</taxon>
        <taxon>Sugiyamaella</taxon>
    </lineage>
</organism>
<dbReference type="Pfam" id="PF04006">
    <property type="entry name" value="Mpp10"/>
    <property type="match status" value="1"/>
</dbReference>
<feature type="compositionally biased region" description="Acidic residues" evidence="8">
    <location>
        <begin position="163"/>
        <end position="179"/>
    </location>
</feature>
<dbReference type="GO" id="GO:0032040">
    <property type="term" value="C:small-subunit processome"/>
    <property type="evidence" value="ECO:0007669"/>
    <property type="project" value="EnsemblFungi"/>
</dbReference>
<evidence type="ECO:0000313" key="10">
    <source>
        <dbReference type="Proteomes" id="UP000189580"/>
    </source>
</evidence>
<keyword evidence="2 7" id="KW-0690">Ribosome biogenesis</keyword>
<feature type="compositionally biased region" description="Basic and acidic residues" evidence="8">
    <location>
        <begin position="279"/>
        <end position="296"/>
    </location>
</feature>
<feature type="compositionally biased region" description="Acidic residues" evidence="8">
    <location>
        <begin position="254"/>
        <end position="273"/>
    </location>
</feature>
<dbReference type="PANTHER" id="PTHR17039:SF0">
    <property type="entry name" value="U3 SMALL NUCLEOLAR RIBONUCLEOPROTEIN PROTEIN MPP10"/>
    <property type="match status" value="1"/>
</dbReference>
<feature type="region of interest" description="Disordered" evidence="8">
    <location>
        <begin position="535"/>
        <end position="602"/>
    </location>
</feature>
<dbReference type="GO" id="GO:0034457">
    <property type="term" value="C:Mpp10 complex"/>
    <property type="evidence" value="ECO:0007669"/>
    <property type="project" value="UniProtKB-UniRule"/>
</dbReference>
<dbReference type="GO" id="GO:0042802">
    <property type="term" value="F:identical protein binding"/>
    <property type="evidence" value="ECO:0007669"/>
    <property type="project" value="EnsemblFungi"/>
</dbReference>
<evidence type="ECO:0000256" key="8">
    <source>
        <dbReference type="SAM" id="MobiDB-lite"/>
    </source>
</evidence>
<keyword evidence="10" id="KW-1185">Reference proteome</keyword>
<dbReference type="PIRSF" id="PIRSF017300">
    <property type="entry name" value="snoRNP_Mpp10"/>
    <property type="match status" value="1"/>
</dbReference>
<evidence type="ECO:0000256" key="7">
    <source>
        <dbReference type="PIRNR" id="PIRNR017300"/>
    </source>
</evidence>
<evidence type="ECO:0000256" key="3">
    <source>
        <dbReference type="ARBA" id="ARBA00022552"/>
    </source>
</evidence>